<dbReference type="PANTHER" id="PTHR12117:SF0">
    <property type="entry name" value="PROLYL 3-HYDROXYLASE OGFOD1"/>
    <property type="match status" value="1"/>
</dbReference>
<dbReference type="AlphaFoldDB" id="A0A381SL60"/>
<protein>
    <recommendedName>
        <fullName evidence="1">Prolyl 4-hydroxylase alpha subunit Fe(2+) 2OG dioxygenase domain-containing protein</fullName>
    </recommendedName>
</protein>
<dbReference type="PANTHER" id="PTHR12117">
    <property type="entry name" value="HISTONE ACETYLTRANSFERASE COMPLEX"/>
    <property type="match status" value="1"/>
</dbReference>
<feature type="domain" description="Prolyl 4-hydroxylase alpha subunit Fe(2+) 2OG dioxygenase" evidence="1">
    <location>
        <begin position="119"/>
        <end position="218"/>
    </location>
</feature>
<dbReference type="EMBL" id="UINC01003265">
    <property type="protein sequence ID" value="SVA04790.1"/>
    <property type="molecule type" value="Genomic_DNA"/>
</dbReference>
<dbReference type="Pfam" id="PF13640">
    <property type="entry name" value="2OG-FeII_Oxy_3"/>
    <property type="match status" value="1"/>
</dbReference>
<name>A0A381SL60_9ZZZZ</name>
<evidence type="ECO:0000259" key="1">
    <source>
        <dbReference type="Pfam" id="PF13640"/>
    </source>
</evidence>
<dbReference type="Gene3D" id="2.60.120.620">
    <property type="entry name" value="q2cbj1_9rhob like domain"/>
    <property type="match status" value="1"/>
</dbReference>
<gene>
    <name evidence="2" type="ORF">METZ01_LOCUS57644</name>
</gene>
<evidence type="ECO:0000313" key="2">
    <source>
        <dbReference type="EMBL" id="SVA04790.1"/>
    </source>
</evidence>
<feature type="non-terminal residue" evidence="2">
    <location>
        <position position="1"/>
    </location>
</feature>
<sequence>VIDPTGIFDNPKYAKLAFDNNKNFKNAEPFPHIHFDNFLSNDLALELGEGFPDYNDQISWVIRDTENIKKRYQRDDKKLPKILRLMLREFNSKEFLLFLEALTGIESLIPDPYFINGGVHMSKKGDYLGVHVDFNWNHMIQANRRVNVLIYLTKSWQKDWNGALELFEENAKSPTKTIYPEFNRLIVFQTSGKSFHGHPIPLNTPDGEYRRVLNLYYYSRHKDEDYATDPHFTKYTRQSSEFAQEIKRKYEDASKNA</sequence>
<dbReference type="InterPro" id="IPR051842">
    <property type="entry name" value="uS12_prolyl_hydroxylase"/>
</dbReference>
<dbReference type="InterPro" id="IPR044862">
    <property type="entry name" value="Pro_4_hyd_alph_FE2OG_OXY"/>
</dbReference>
<organism evidence="2">
    <name type="scientific">marine metagenome</name>
    <dbReference type="NCBI Taxonomy" id="408172"/>
    <lineage>
        <taxon>unclassified sequences</taxon>
        <taxon>metagenomes</taxon>
        <taxon>ecological metagenomes</taxon>
    </lineage>
</organism>
<reference evidence="2" key="1">
    <citation type="submission" date="2018-05" db="EMBL/GenBank/DDBJ databases">
        <authorList>
            <person name="Lanie J.A."/>
            <person name="Ng W.-L."/>
            <person name="Kazmierczak K.M."/>
            <person name="Andrzejewski T.M."/>
            <person name="Davidsen T.M."/>
            <person name="Wayne K.J."/>
            <person name="Tettelin H."/>
            <person name="Glass J.I."/>
            <person name="Rusch D."/>
            <person name="Podicherti R."/>
            <person name="Tsui H.-C.T."/>
            <person name="Winkler M.E."/>
        </authorList>
    </citation>
    <scope>NUCLEOTIDE SEQUENCE</scope>
</reference>
<accession>A0A381SL60</accession>
<proteinExistence type="predicted"/>